<gene>
    <name evidence="2" type="ORF">R5R33_05270</name>
</gene>
<accession>A0AAU0N2P1</accession>
<reference evidence="2 3" key="1">
    <citation type="submission" date="2023-10" db="EMBL/GenBank/DDBJ databases">
        <title>Description of Microbulbifer bruguierae sp. nov., isolated from the sediments of mangrove plant Bruguiera sexangula and comparative genomic analyses of the genus Microbulbifer.</title>
        <authorList>
            <person name="Long M."/>
        </authorList>
    </citation>
    <scope>NUCLEOTIDE SEQUENCE [LARGE SCALE GENOMIC DNA]</scope>
    <source>
        <strain evidence="2 3">SPO729</strain>
    </source>
</reference>
<proteinExistence type="predicted"/>
<dbReference type="AlphaFoldDB" id="A0AAU0N2P1"/>
<dbReference type="Proteomes" id="UP001302477">
    <property type="component" value="Chromosome"/>
</dbReference>
<keyword evidence="3" id="KW-1185">Reference proteome</keyword>
<dbReference type="RefSeq" id="WP_318954997.1">
    <property type="nucleotide sequence ID" value="NZ_CP137555.1"/>
</dbReference>
<dbReference type="EMBL" id="CP137555">
    <property type="protein sequence ID" value="WOX06544.1"/>
    <property type="molecule type" value="Genomic_DNA"/>
</dbReference>
<evidence type="ECO:0000256" key="1">
    <source>
        <dbReference type="SAM" id="SignalP"/>
    </source>
</evidence>
<feature type="chain" id="PRO_5043748211" description="Lipoprotein" evidence="1">
    <location>
        <begin position="24"/>
        <end position="131"/>
    </location>
</feature>
<evidence type="ECO:0008006" key="4">
    <source>
        <dbReference type="Google" id="ProtNLM"/>
    </source>
</evidence>
<dbReference type="PROSITE" id="PS51257">
    <property type="entry name" value="PROKAR_LIPOPROTEIN"/>
    <property type="match status" value="1"/>
</dbReference>
<dbReference type="KEGG" id="mpaf:R5R33_05270"/>
<sequence length="131" mass="13899">MKLRLFALFATALFAGCAGTASNMDNVTSLDGFWCDLTGSPATYYQGRLPENLTPLYPRNCFAGDSQIPTASACLTGDTVCYQLDTGNWCTAGVTPQCPAGSAPLTMDAPCPEGGRCWLFSEGLRCYSIDA</sequence>
<organism evidence="2 3">
    <name type="scientific">Microbulbifer pacificus</name>
    <dbReference type="NCBI Taxonomy" id="407164"/>
    <lineage>
        <taxon>Bacteria</taxon>
        <taxon>Pseudomonadati</taxon>
        <taxon>Pseudomonadota</taxon>
        <taxon>Gammaproteobacteria</taxon>
        <taxon>Cellvibrionales</taxon>
        <taxon>Microbulbiferaceae</taxon>
        <taxon>Microbulbifer</taxon>
    </lineage>
</organism>
<evidence type="ECO:0000313" key="3">
    <source>
        <dbReference type="Proteomes" id="UP001302477"/>
    </source>
</evidence>
<keyword evidence="1" id="KW-0732">Signal</keyword>
<name>A0AAU0N2P1_9GAMM</name>
<protein>
    <recommendedName>
        <fullName evidence="4">Lipoprotein</fullName>
    </recommendedName>
</protein>
<feature type="signal peptide" evidence="1">
    <location>
        <begin position="1"/>
        <end position="23"/>
    </location>
</feature>
<evidence type="ECO:0000313" key="2">
    <source>
        <dbReference type="EMBL" id="WOX06544.1"/>
    </source>
</evidence>